<dbReference type="EMBL" id="RRYP01003180">
    <property type="protein sequence ID" value="TNV84064.1"/>
    <property type="molecule type" value="Genomic_DNA"/>
</dbReference>
<protein>
    <submittedName>
        <fullName evidence="1">Uncharacterized protein</fullName>
    </submittedName>
</protein>
<name>A0A8J8T6F0_HALGN</name>
<dbReference type="OrthoDB" id="283575at2759"/>
<sequence length="536" mass="60040">MCKSGYCYEDEEGYSACIGWPEWATAEGCSYNLYKSDQDRPAFSELQKNRCDGVYCFCHDQCFSGLCDLEQASCISKPDTYQPPKCNSTTLMRFCDFSANFYMTTNRCNQVSCNCDSQCQSGICDAHQCSSKRNYGESACSMQMMKILCNDTDEIISAEYNFNLCNGANSACSNLCLSKQSLNQYCVDQIQFPCNMTAVYNNCTYNSSGSPIEVTLSSTNRCENVPCGCDSQCQEGNFCNKTSGVCQMGERTAKSCNQSQFLCSAEYYNDSYQTTNRCDGNWCMYDQECSSNFCVNGTCQQLPPGHPYCFHTQFSVEFIGTEGKYFETDLNTNLCEGSDCRCSHQCGEGLICHYKSWKCEKSQSECNINPTECQLIEKGNIVSKSVKLNRCNAVECECHDQCQSGYCNQKTLMCEEMDKQRIEFCNDTLLFCGKKAANLCEGMECTCDNQCQSGLCMNRQCSSNITAISQGCTNKTIKCFYNENVEISFLQTNNKCLGISCENKDECQSGFCGKKKDDKQSSFYCINSEEAKTGCL</sequence>
<comment type="caution">
    <text evidence="1">The sequence shown here is derived from an EMBL/GenBank/DDBJ whole genome shotgun (WGS) entry which is preliminary data.</text>
</comment>
<evidence type="ECO:0000313" key="1">
    <source>
        <dbReference type="EMBL" id="TNV84064.1"/>
    </source>
</evidence>
<dbReference type="Proteomes" id="UP000785679">
    <property type="component" value="Unassembled WGS sequence"/>
</dbReference>
<organism evidence="1 2">
    <name type="scientific">Halteria grandinella</name>
    <dbReference type="NCBI Taxonomy" id="5974"/>
    <lineage>
        <taxon>Eukaryota</taxon>
        <taxon>Sar</taxon>
        <taxon>Alveolata</taxon>
        <taxon>Ciliophora</taxon>
        <taxon>Intramacronucleata</taxon>
        <taxon>Spirotrichea</taxon>
        <taxon>Stichotrichia</taxon>
        <taxon>Sporadotrichida</taxon>
        <taxon>Halteriidae</taxon>
        <taxon>Halteria</taxon>
    </lineage>
</organism>
<keyword evidence="2" id="KW-1185">Reference proteome</keyword>
<reference evidence="1" key="1">
    <citation type="submission" date="2019-06" db="EMBL/GenBank/DDBJ databases">
        <authorList>
            <person name="Zheng W."/>
        </authorList>
    </citation>
    <scope>NUCLEOTIDE SEQUENCE</scope>
    <source>
        <strain evidence="1">QDHG01</strain>
    </source>
</reference>
<gene>
    <name evidence="1" type="ORF">FGO68_gene13936</name>
</gene>
<dbReference type="AlphaFoldDB" id="A0A8J8T6F0"/>
<evidence type="ECO:0000313" key="2">
    <source>
        <dbReference type="Proteomes" id="UP000785679"/>
    </source>
</evidence>
<accession>A0A8J8T6F0</accession>
<proteinExistence type="predicted"/>